<protein>
    <submittedName>
        <fullName evidence="1">Uncharacterized protein</fullName>
    </submittedName>
</protein>
<organism evidence="1 2">
    <name type="scientific">Rhizoctonia solani</name>
    <dbReference type="NCBI Taxonomy" id="456999"/>
    <lineage>
        <taxon>Eukaryota</taxon>
        <taxon>Fungi</taxon>
        <taxon>Dikarya</taxon>
        <taxon>Basidiomycota</taxon>
        <taxon>Agaricomycotina</taxon>
        <taxon>Agaricomycetes</taxon>
        <taxon>Cantharellales</taxon>
        <taxon>Ceratobasidiaceae</taxon>
        <taxon>Rhizoctonia</taxon>
    </lineage>
</organism>
<feature type="non-terminal residue" evidence="1">
    <location>
        <position position="1"/>
    </location>
</feature>
<evidence type="ECO:0000313" key="1">
    <source>
        <dbReference type="EMBL" id="CAE6470716.1"/>
    </source>
</evidence>
<dbReference type="AlphaFoldDB" id="A0A8H3GX39"/>
<accession>A0A8H3GX39</accession>
<gene>
    <name evidence="1" type="ORF">RDB_LOCUS106080</name>
</gene>
<name>A0A8H3GX39_9AGAM</name>
<dbReference type="Proteomes" id="UP000663843">
    <property type="component" value="Unassembled WGS sequence"/>
</dbReference>
<dbReference type="EMBL" id="CAJMWT010003399">
    <property type="protein sequence ID" value="CAE6470716.1"/>
    <property type="molecule type" value="Genomic_DNA"/>
</dbReference>
<comment type="caution">
    <text evidence="1">The sequence shown here is derived from an EMBL/GenBank/DDBJ whole genome shotgun (WGS) entry which is preliminary data.</text>
</comment>
<evidence type="ECO:0000313" key="2">
    <source>
        <dbReference type="Proteomes" id="UP000663843"/>
    </source>
</evidence>
<proteinExistence type="predicted"/>
<sequence>MSNFDTPQRITLSADATRAGLEAIQKLSRLGAERNTPAFKRLAQSIDLTAIDSAFRLSSDPQTIRHLVKNGPAIMKGCIRFMRATIVRDSSITSLQNPSFECTYNCFRLLVATLNLCLLDKCNELDGALVGYKRFTYYNMHTVISVALSQMIETQAKISGAGGDCDSIFGWSPSTSRIRRTPLITQDDTLDLLNLLWDFRKGLLKAMLLTSPPGLSGLMFLFLRSVINQPSLRAQDWELIKCKLHELALRYMLIGYPAEHWNQHDVMGEILDQIDSSDGVWSMQPKYVDAEDSRCIVQAFIDLISSHTQKSFPMNTPYILYRLVVLSIDYSSQDLLAEVMESSIHYAWFFVIRVQGRVDMTPFVQGLFRSFIMFLHPPHNAPYEIIDVTQEQLITAFYRADLLDLVARFIAELKPGPRISSPLFVWGLTQSLKRTLPLVCVATIDVPHFLHTTMFTKDPDMGVQIATKTGYIATIVAKQ</sequence>
<reference evidence="1" key="1">
    <citation type="submission" date="2021-01" db="EMBL/GenBank/DDBJ databases">
        <authorList>
            <person name="Kaushik A."/>
        </authorList>
    </citation>
    <scope>NUCLEOTIDE SEQUENCE</scope>
    <source>
        <strain evidence="1">AG2-2IIIB</strain>
    </source>
</reference>